<keyword evidence="1" id="KW-0963">Cytoplasm</keyword>
<proteinExistence type="inferred from homology"/>
<dbReference type="NCBIfam" id="TIGR00113">
    <property type="entry name" value="queA"/>
    <property type="match status" value="1"/>
</dbReference>
<evidence type="ECO:0000256" key="3">
    <source>
        <dbReference type="ARBA" id="ARBA00022691"/>
    </source>
</evidence>
<accession>A0A381N5D0</accession>
<evidence type="ECO:0000256" key="4">
    <source>
        <dbReference type="ARBA" id="ARBA00022785"/>
    </source>
</evidence>
<evidence type="ECO:0000256" key="2">
    <source>
        <dbReference type="ARBA" id="ARBA00022679"/>
    </source>
</evidence>
<evidence type="ECO:0000313" key="5">
    <source>
        <dbReference type="EMBL" id="SUZ49274.1"/>
    </source>
</evidence>
<dbReference type="Pfam" id="PF02547">
    <property type="entry name" value="Queuosine_synth"/>
    <property type="match status" value="1"/>
</dbReference>
<dbReference type="InterPro" id="IPR042118">
    <property type="entry name" value="QueA_dom1"/>
</dbReference>
<dbReference type="HAMAP" id="MF_00113">
    <property type="entry name" value="QueA"/>
    <property type="match status" value="1"/>
</dbReference>
<reference evidence="5" key="1">
    <citation type="submission" date="2018-05" db="EMBL/GenBank/DDBJ databases">
        <authorList>
            <person name="Lanie J.A."/>
            <person name="Ng W.-L."/>
            <person name="Kazmierczak K.M."/>
            <person name="Andrzejewski T.M."/>
            <person name="Davidsen T.M."/>
            <person name="Wayne K.J."/>
            <person name="Tettelin H."/>
            <person name="Glass J.I."/>
            <person name="Rusch D."/>
            <person name="Podicherti R."/>
            <person name="Tsui H.-C.T."/>
            <person name="Winkler M.E."/>
        </authorList>
    </citation>
    <scope>NUCLEOTIDE SEQUENCE</scope>
</reference>
<dbReference type="GO" id="GO:0051075">
    <property type="term" value="F:S-adenosylmethionine:tRNA ribosyltransferase-isomerase activity"/>
    <property type="evidence" value="ECO:0007669"/>
    <property type="project" value="TreeGrafter"/>
</dbReference>
<dbReference type="InterPro" id="IPR036100">
    <property type="entry name" value="QueA_sf"/>
</dbReference>
<dbReference type="InterPro" id="IPR042119">
    <property type="entry name" value="QueA_dom2"/>
</dbReference>
<dbReference type="NCBIfam" id="NF001140">
    <property type="entry name" value="PRK00147.1"/>
    <property type="match status" value="1"/>
</dbReference>
<keyword evidence="3" id="KW-0949">S-adenosyl-L-methionine</keyword>
<evidence type="ECO:0008006" key="6">
    <source>
        <dbReference type="Google" id="ProtNLM"/>
    </source>
</evidence>
<dbReference type="EMBL" id="UINC01000111">
    <property type="protein sequence ID" value="SUZ49274.1"/>
    <property type="molecule type" value="Genomic_DNA"/>
</dbReference>
<organism evidence="5">
    <name type="scientific">marine metagenome</name>
    <dbReference type="NCBI Taxonomy" id="408172"/>
    <lineage>
        <taxon>unclassified sequences</taxon>
        <taxon>metagenomes</taxon>
        <taxon>ecological metagenomes</taxon>
    </lineage>
</organism>
<name>A0A381N5D0_9ZZZZ</name>
<sequence>MDQFDYELPQSAIAQYPADPRDHAKLLVDRGTSLGPKHLTVADLPDQLGAGDLVVVNETRVIPARLPLRKRTGGAVEVLLLEPVTQGWAALVRPGRRLKSGTELFSERDPNLKVIVGETIGDDGQRTVRVLHNGTSVTDPLDCHRLSLAGEAPLPPYIVSTGHSPERYQTIYARSPGSVAAPTAGLHFTDAIFKKLSERDVAVSTVDLVVGIDTFRPITVDDPSDHVMHSEAYNVPESTWEACQNARRVVAIGTTTARSLESAARGPLSGRTDLFLRQGMSFEIVDLLMTNFHLPRSTLLLMIDAFIGPRWRDLYSEALRDGYRFLSFGDTMLLDGAST</sequence>
<dbReference type="AlphaFoldDB" id="A0A381N5D0"/>
<dbReference type="PANTHER" id="PTHR30307">
    <property type="entry name" value="S-ADENOSYLMETHIONINE:TRNA RIBOSYLTRANSFERASE-ISOMERASE"/>
    <property type="match status" value="1"/>
</dbReference>
<keyword evidence="2" id="KW-0808">Transferase</keyword>
<dbReference type="GO" id="GO:0008616">
    <property type="term" value="P:tRNA queuosine(34) biosynthetic process"/>
    <property type="evidence" value="ECO:0007669"/>
    <property type="project" value="UniProtKB-KW"/>
</dbReference>
<dbReference type="Gene3D" id="2.40.10.240">
    <property type="entry name" value="QueA-like"/>
    <property type="match status" value="1"/>
</dbReference>
<dbReference type="SUPFAM" id="SSF111337">
    <property type="entry name" value="QueA-like"/>
    <property type="match status" value="1"/>
</dbReference>
<dbReference type="InterPro" id="IPR003699">
    <property type="entry name" value="QueA"/>
</dbReference>
<evidence type="ECO:0000256" key="1">
    <source>
        <dbReference type="ARBA" id="ARBA00022490"/>
    </source>
</evidence>
<keyword evidence="4" id="KW-0671">Queuosine biosynthesis</keyword>
<dbReference type="Gene3D" id="3.40.1780.10">
    <property type="entry name" value="QueA-like"/>
    <property type="match status" value="2"/>
</dbReference>
<dbReference type="PANTHER" id="PTHR30307:SF0">
    <property type="entry name" value="S-ADENOSYLMETHIONINE:TRNA RIBOSYLTRANSFERASE-ISOMERASE"/>
    <property type="match status" value="1"/>
</dbReference>
<gene>
    <name evidence="5" type="ORF">METZ01_LOCUS2128</name>
</gene>
<protein>
    <recommendedName>
        <fullName evidence="6">S-adenosylmethionine:tRNA ribosyltransferase-isomerase</fullName>
    </recommendedName>
</protein>